<sequence>MGRPEFGCWKTSLEVIKSCSKFNFLSTTLYKQNISPGLMLSDEERLTVVNVVASTRVAEELDLPDIAIQLNCEYEPEQFPGVVYRVTDPKLAILMFRSGRAVCTGGKNDNNIRVGIDMMTSDLRDAGIDTWDSKDIEIEVQNMVATYSLFYPEDYAGVARMDDNNTRVIDTDDGIRAATDEEVEEEDPRIRGIREGEPLAALPRKLNLNNLTFHLPFDKVEYEPEQFPGLIYRLDYPRVVCLIFGSGKMVITGARAKDEILEAVQFIQDELADLLY</sequence>
<dbReference type="Pfam" id="PF00352">
    <property type="entry name" value="TBP"/>
    <property type="match status" value="2"/>
</dbReference>
<organism evidence="8">
    <name type="scientific">uncultured marine group II/III euryarchaeote KM3_91_A10</name>
    <dbReference type="NCBI Taxonomy" id="1456540"/>
    <lineage>
        <taxon>Archaea</taxon>
        <taxon>Methanobacteriati</taxon>
        <taxon>Methanobacteriota</taxon>
        <taxon>environmental samples</taxon>
    </lineage>
</organism>
<evidence type="ECO:0000256" key="1">
    <source>
        <dbReference type="ARBA" id="ARBA00005560"/>
    </source>
</evidence>
<keyword evidence="2 6" id="KW-0677">Repeat</keyword>
<protein>
    <recommendedName>
        <fullName evidence="6">TATA-box-binding protein</fullName>
    </recommendedName>
    <alternativeName>
        <fullName evidence="6">Box A-binding protein</fullName>
        <shortName evidence="6">BAP</shortName>
    </alternativeName>
    <alternativeName>
        <fullName evidence="6">TATA sequence-binding protein</fullName>
        <shortName evidence="6">TBP</shortName>
    </alternativeName>
    <alternativeName>
        <fullName evidence="6">TATA-box factor</fullName>
    </alternativeName>
</protein>
<comment type="function">
    <text evidence="6 7">General factor that plays a role in the activation of archaeal genes transcribed by RNA polymerase. Binds specifically to the TATA box promoter element which lies close to the position of transcription initiation.</text>
</comment>
<keyword evidence="4 6" id="KW-0238">DNA-binding</keyword>
<keyword evidence="5 6" id="KW-0804">Transcription</keyword>
<evidence type="ECO:0000256" key="4">
    <source>
        <dbReference type="ARBA" id="ARBA00023125"/>
    </source>
</evidence>
<name>A0A075HYB3_9EURY</name>
<dbReference type="PRINTS" id="PR00686">
    <property type="entry name" value="TIFACTORIID"/>
</dbReference>
<dbReference type="PANTHER" id="PTHR10126">
    <property type="entry name" value="TATA-BOX BINDING PROTEIN"/>
    <property type="match status" value="1"/>
</dbReference>
<dbReference type="InterPro" id="IPR030491">
    <property type="entry name" value="TBP_CS"/>
</dbReference>
<accession>A0A075HYB3</accession>
<evidence type="ECO:0000256" key="7">
    <source>
        <dbReference type="RuleBase" id="RU000523"/>
    </source>
</evidence>
<dbReference type="HAMAP" id="MF_00408">
    <property type="entry name" value="TATA_bind_prot_arch"/>
    <property type="match status" value="1"/>
</dbReference>
<evidence type="ECO:0000313" key="8">
    <source>
        <dbReference type="EMBL" id="AIF20639.1"/>
    </source>
</evidence>
<evidence type="ECO:0000256" key="6">
    <source>
        <dbReference type="HAMAP-Rule" id="MF_00408"/>
    </source>
</evidence>
<gene>
    <name evidence="8" type="primary">TBP</name>
    <name evidence="6 8" type="synonym">tbp</name>
</gene>
<dbReference type="SUPFAM" id="SSF55945">
    <property type="entry name" value="TATA-box binding protein-like"/>
    <property type="match status" value="2"/>
</dbReference>
<dbReference type="InterPro" id="IPR000814">
    <property type="entry name" value="TBP"/>
</dbReference>
<comment type="similarity">
    <text evidence="1 6 7">Belongs to the TBP family.</text>
</comment>
<reference evidence="8" key="1">
    <citation type="journal article" date="2014" name="Genome Biol. Evol.">
        <title>Pangenome evidence for extensive interdomain horizontal transfer affecting lineage core and shell genes in uncultured planktonic thaumarchaeota and euryarchaeota.</title>
        <authorList>
            <person name="Deschamps P."/>
            <person name="Zivanovic Y."/>
            <person name="Moreira D."/>
            <person name="Rodriguez-Valera F."/>
            <person name="Lopez-Garcia P."/>
        </authorList>
    </citation>
    <scope>NUCLEOTIDE SEQUENCE</scope>
</reference>
<dbReference type="PROSITE" id="PS00351">
    <property type="entry name" value="TFIID"/>
    <property type="match status" value="1"/>
</dbReference>
<comment type="caution">
    <text evidence="6">Lacks conserved residue(s) required for the propagation of feature annotation.</text>
</comment>
<proteinExistence type="inferred from homology"/>
<dbReference type="EMBL" id="KF901170">
    <property type="protein sequence ID" value="AIF20639.1"/>
    <property type="molecule type" value="Genomic_DNA"/>
</dbReference>
<dbReference type="GO" id="GO:0006352">
    <property type="term" value="P:DNA-templated transcription initiation"/>
    <property type="evidence" value="ECO:0007669"/>
    <property type="project" value="InterPro"/>
</dbReference>
<evidence type="ECO:0000256" key="5">
    <source>
        <dbReference type="ARBA" id="ARBA00023163"/>
    </source>
</evidence>
<evidence type="ECO:0000256" key="3">
    <source>
        <dbReference type="ARBA" id="ARBA00023015"/>
    </source>
</evidence>
<keyword evidence="3 6" id="KW-0805">Transcription regulation</keyword>
<dbReference type="Gene3D" id="3.30.310.10">
    <property type="entry name" value="TATA-Binding Protein"/>
    <property type="match status" value="2"/>
</dbReference>
<dbReference type="AlphaFoldDB" id="A0A075HYB3"/>
<dbReference type="InterPro" id="IPR012295">
    <property type="entry name" value="TBP_dom_sf"/>
</dbReference>
<evidence type="ECO:0000256" key="2">
    <source>
        <dbReference type="ARBA" id="ARBA00022737"/>
    </source>
</evidence>
<dbReference type="GO" id="GO:0003677">
    <property type="term" value="F:DNA binding"/>
    <property type="evidence" value="ECO:0007669"/>
    <property type="project" value="UniProtKB-KW"/>
</dbReference>
<dbReference type="GO" id="GO:0003700">
    <property type="term" value="F:DNA-binding transcription factor activity"/>
    <property type="evidence" value="ECO:0007669"/>
    <property type="project" value="UniProtKB-UniRule"/>
</dbReference>